<dbReference type="EMBL" id="QZEY01000003">
    <property type="protein sequence ID" value="RJL33194.1"/>
    <property type="molecule type" value="Genomic_DNA"/>
</dbReference>
<protein>
    <recommendedName>
        <fullName evidence="4">Secreted protein</fullName>
    </recommendedName>
</protein>
<dbReference type="OrthoDB" id="3543903at2"/>
<proteinExistence type="predicted"/>
<evidence type="ECO:0000256" key="1">
    <source>
        <dbReference type="SAM" id="SignalP"/>
    </source>
</evidence>
<feature type="signal peptide" evidence="1">
    <location>
        <begin position="1"/>
        <end position="17"/>
    </location>
</feature>
<reference evidence="2 3" key="1">
    <citation type="submission" date="2018-09" db="EMBL/GenBank/DDBJ databases">
        <title>YIM 75507 draft genome.</title>
        <authorList>
            <person name="Tang S."/>
            <person name="Feng Y."/>
        </authorList>
    </citation>
    <scope>NUCLEOTIDE SEQUENCE [LARGE SCALE GENOMIC DNA]</scope>
    <source>
        <strain evidence="2 3">YIM 75507</strain>
    </source>
</reference>
<accession>A0A3A4B6Q2</accession>
<keyword evidence="1" id="KW-0732">Signal</keyword>
<keyword evidence="3" id="KW-1185">Reference proteome</keyword>
<evidence type="ECO:0000313" key="3">
    <source>
        <dbReference type="Proteomes" id="UP000265768"/>
    </source>
</evidence>
<comment type="caution">
    <text evidence="2">The sequence shown here is derived from an EMBL/GenBank/DDBJ whole genome shotgun (WGS) entry which is preliminary data.</text>
</comment>
<feature type="chain" id="PRO_5038359471" description="Secreted protein" evidence="1">
    <location>
        <begin position="18"/>
        <end position="103"/>
    </location>
</feature>
<evidence type="ECO:0008006" key="4">
    <source>
        <dbReference type="Google" id="ProtNLM"/>
    </source>
</evidence>
<dbReference type="GO" id="GO:0015066">
    <property type="term" value="F:alpha-amylase inhibitor activity"/>
    <property type="evidence" value="ECO:0007669"/>
    <property type="project" value="InterPro"/>
</dbReference>
<evidence type="ECO:0000313" key="2">
    <source>
        <dbReference type="EMBL" id="RJL33194.1"/>
    </source>
</evidence>
<dbReference type="Gene3D" id="2.60.40.20">
    <property type="entry name" value="Alpha-amylase inhibitor"/>
    <property type="match status" value="1"/>
</dbReference>
<dbReference type="InterPro" id="IPR036379">
    <property type="entry name" value="A-amylase_inhib_sf"/>
</dbReference>
<organism evidence="2 3">
    <name type="scientific">Bailinhaonella thermotolerans</name>
    <dbReference type="NCBI Taxonomy" id="1070861"/>
    <lineage>
        <taxon>Bacteria</taxon>
        <taxon>Bacillati</taxon>
        <taxon>Actinomycetota</taxon>
        <taxon>Actinomycetes</taxon>
        <taxon>Streptosporangiales</taxon>
        <taxon>Streptosporangiaceae</taxon>
        <taxon>Bailinhaonella</taxon>
    </lineage>
</organism>
<gene>
    <name evidence="2" type="ORF">D5H75_10145</name>
</gene>
<sequence>MLSASAAVATTLTALLAALPAGTPEEPDGGDHWTPAPRCLTSTLRTEGQVQRLWVRNTCGAPRRYRVVLDRREDFPCVTQPPGSAPRAYEWRRPGTLRMLASC</sequence>
<dbReference type="AlphaFoldDB" id="A0A3A4B6Q2"/>
<dbReference type="Proteomes" id="UP000265768">
    <property type="component" value="Unassembled WGS sequence"/>
</dbReference>
<name>A0A3A4B6Q2_9ACTN</name>
<dbReference type="RefSeq" id="WP_119926154.1">
    <property type="nucleotide sequence ID" value="NZ_QZEY01000003.1"/>
</dbReference>